<organism evidence="14 15">
    <name type="scientific">Solanum verrucosum</name>
    <dbReference type="NCBI Taxonomy" id="315347"/>
    <lineage>
        <taxon>Eukaryota</taxon>
        <taxon>Viridiplantae</taxon>
        <taxon>Streptophyta</taxon>
        <taxon>Embryophyta</taxon>
        <taxon>Tracheophyta</taxon>
        <taxon>Spermatophyta</taxon>
        <taxon>Magnoliopsida</taxon>
        <taxon>eudicotyledons</taxon>
        <taxon>Gunneridae</taxon>
        <taxon>Pentapetalae</taxon>
        <taxon>asterids</taxon>
        <taxon>lamiids</taxon>
        <taxon>Solanales</taxon>
        <taxon>Solanaceae</taxon>
        <taxon>Solanoideae</taxon>
        <taxon>Solaneae</taxon>
        <taxon>Solanum</taxon>
    </lineage>
</organism>
<dbReference type="GO" id="GO:0005524">
    <property type="term" value="F:ATP binding"/>
    <property type="evidence" value="ECO:0007669"/>
    <property type="project" value="UniProtKB-KW"/>
</dbReference>
<dbReference type="PROSITE" id="PS00211">
    <property type="entry name" value="ABC_TRANSPORTER_1"/>
    <property type="match status" value="1"/>
</dbReference>
<dbReference type="InterPro" id="IPR011527">
    <property type="entry name" value="ABC1_TM_dom"/>
</dbReference>
<evidence type="ECO:0000259" key="13">
    <source>
        <dbReference type="PROSITE" id="PS50929"/>
    </source>
</evidence>
<dbReference type="InterPro" id="IPR036640">
    <property type="entry name" value="ABC1_TM_sf"/>
</dbReference>
<evidence type="ECO:0000256" key="5">
    <source>
        <dbReference type="ARBA" id="ARBA00022741"/>
    </source>
</evidence>
<sequence length="593" mass="65148">MGGKYGLFKYADGIDKLLMLLGSLGSIGDRLMTPLNMIILSSLIDDFETADDSFSNKIVDEYALKLLYVAVGVGVGVSAFIEGFCWTRTAERQTSRIRKEYLKSVLRQEVGFFEKQDASSSTFQVISTISTDTHIIQDVNAEKIPTCLAHLSAFVCGLFVAFFLSWRLALVSFPFSLGFVIPGVAFGSLLMKLAMKMKHTYGIAGSIVEQAISSIRTVYSFVGESLTVRRYSRALEESMKLGIRQGFTKGLLIRSMGTVYVAWSFESWAGSLLVANRGESGGRVFISAVSLVLGGLSCMAALPNLSIMIEVMAAASKIFELINRTPEIDSEDTKGRVLALWKTVGIVGGSGSGKSTIISLLERFYDPVKGDIFLDGHKIKRLKLQWLRSQMGLVNQEPALFATSIKENILFGNEGASLEMVVEAAKASNAHEFIVSLPNGYNTHVGQLGFQLSGGQKQRIAIARALIKDPRILLLDEATSALDAESERLVQEAIHQVSQGRTTIVIAHRVSTIRKVDKITVLQSGIIVETGSHDKLMQINEGEGGVYFNMVKLQLSTSRNTTDNPYHYKEATSYLRRKGDNTPKFPFFARSSW</sequence>
<keyword evidence="7" id="KW-1278">Translocase</keyword>
<keyword evidence="5" id="KW-0547">Nucleotide-binding</keyword>
<feature type="transmembrane region" description="Helical" evidence="11">
    <location>
        <begin position="172"/>
        <end position="191"/>
    </location>
</feature>
<feature type="domain" description="ABC transmembrane type-1" evidence="13">
    <location>
        <begin position="20"/>
        <end position="310"/>
    </location>
</feature>
<comment type="subcellular location">
    <subcellularLocation>
        <location evidence="1">Membrane</location>
        <topology evidence="1">Multi-pass membrane protein</topology>
    </subcellularLocation>
</comment>
<dbReference type="FunFam" id="3.40.50.300:FF:000479">
    <property type="entry name" value="Multidrug resistance protein 1A"/>
    <property type="match status" value="1"/>
</dbReference>
<dbReference type="InterPro" id="IPR017871">
    <property type="entry name" value="ABC_transporter-like_CS"/>
</dbReference>
<dbReference type="Pfam" id="PF00005">
    <property type="entry name" value="ABC_tran"/>
    <property type="match status" value="1"/>
</dbReference>
<dbReference type="Pfam" id="PF00664">
    <property type="entry name" value="ABC_membrane"/>
    <property type="match status" value="1"/>
</dbReference>
<keyword evidence="3 11" id="KW-0812">Transmembrane</keyword>
<dbReference type="EMBL" id="CP133618">
    <property type="protein sequence ID" value="WMV37145.1"/>
    <property type="molecule type" value="Genomic_DNA"/>
</dbReference>
<evidence type="ECO:0000256" key="10">
    <source>
        <dbReference type="ARBA" id="ARBA00023180"/>
    </source>
</evidence>
<dbReference type="InterPro" id="IPR003593">
    <property type="entry name" value="AAA+_ATPase"/>
</dbReference>
<feature type="domain" description="ABC transporter" evidence="12">
    <location>
        <begin position="307"/>
        <end position="549"/>
    </location>
</feature>
<dbReference type="Gene3D" id="3.40.50.300">
    <property type="entry name" value="P-loop containing nucleotide triphosphate hydrolases"/>
    <property type="match status" value="1"/>
</dbReference>
<dbReference type="SUPFAM" id="SSF52540">
    <property type="entry name" value="P-loop containing nucleoside triphosphate hydrolases"/>
    <property type="match status" value="1"/>
</dbReference>
<dbReference type="GO" id="GO:0005886">
    <property type="term" value="C:plasma membrane"/>
    <property type="evidence" value="ECO:0007669"/>
    <property type="project" value="TreeGrafter"/>
</dbReference>
<dbReference type="InterPro" id="IPR027417">
    <property type="entry name" value="P-loop_NTPase"/>
</dbReference>
<dbReference type="InterPro" id="IPR003439">
    <property type="entry name" value="ABC_transporter-like_ATP-bd"/>
</dbReference>
<dbReference type="InterPro" id="IPR039421">
    <property type="entry name" value="Type_1_exporter"/>
</dbReference>
<dbReference type="PANTHER" id="PTHR24222">
    <property type="entry name" value="ABC TRANSPORTER B FAMILY"/>
    <property type="match status" value="1"/>
</dbReference>
<dbReference type="CDD" id="cd18577">
    <property type="entry name" value="ABC_6TM_Pgp_ABCB1_D1_like"/>
    <property type="match status" value="1"/>
</dbReference>
<evidence type="ECO:0000259" key="12">
    <source>
        <dbReference type="PROSITE" id="PS50893"/>
    </source>
</evidence>
<feature type="transmembrane region" description="Helical" evidence="11">
    <location>
        <begin position="285"/>
        <end position="307"/>
    </location>
</feature>
<dbReference type="PROSITE" id="PS50893">
    <property type="entry name" value="ABC_TRANSPORTER_2"/>
    <property type="match status" value="1"/>
</dbReference>
<evidence type="ECO:0000256" key="7">
    <source>
        <dbReference type="ARBA" id="ARBA00022967"/>
    </source>
</evidence>
<feature type="transmembrane region" description="Helical" evidence="11">
    <location>
        <begin position="147"/>
        <end position="166"/>
    </location>
</feature>
<keyword evidence="8 11" id="KW-1133">Transmembrane helix</keyword>
<accession>A0AAF0RAG3</accession>
<dbReference type="PANTHER" id="PTHR24222:SF48">
    <property type="entry name" value="ABC TRANSPORTER B FAMILY MEMBER 15"/>
    <property type="match status" value="1"/>
</dbReference>
<keyword evidence="4" id="KW-0677">Repeat</keyword>
<evidence type="ECO:0000256" key="4">
    <source>
        <dbReference type="ARBA" id="ARBA00022737"/>
    </source>
</evidence>
<keyword evidence="2" id="KW-0813">Transport</keyword>
<evidence type="ECO:0000256" key="8">
    <source>
        <dbReference type="ARBA" id="ARBA00022989"/>
    </source>
</evidence>
<keyword evidence="6" id="KW-0067">ATP-binding</keyword>
<reference evidence="14" key="1">
    <citation type="submission" date="2023-08" db="EMBL/GenBank/DDBJ databases">
        <title>A de novo genome assembly of Solanum verrucosum Schlechtendal, a Mexican diploid species geographically isolated from the other diploid A-genome species in potato relatives.</title>
        <authorList>
            <person name="Hosaka K."/>
        </authorList>
    </citation>
    <scope>NUCLEOTIDE SEQUENCE</scope>
    <source>
        <tissue evidence="14">Young leaves</tissue>
    </source>
</reference>
<keyword evidence="10" id="KW-0325">Glycoprotein</keyword>
<keyword evidence="15" id="KW-1185">Reference proteome</keyword>
<keyword evidence="9 11" id="KW-0472">Membrane</keyword>
<protein>
    <submittedName>
        <fullName evidence="14">Uncharacterized protein</fullName>
    </submittedName>
</protein>
<evidence type="ECO:0000313" key="14">
    <source>
        <dbReference type="EMBL" id="WMV37145.1"/>
    </source>
</evidence>
<feature type="transmembrane region" description="Helical" evidence="11">
    <location>
        <begin position="66"/>
        <end position="86"/>
    </location>
</feature>
<evidence type="ECO:0000256" key="6">
    <source>
        <dbReference type="ARBA" id="ARBA00022840"/>
    </source>
</evidence>
<evidence type="ECO:0000256" key="9">
    <source>
        <dbReference type="ARBA" id="ARBA00023136"/>
    </source>
</evidence>
<dbReference type="Gene3D" id="1.20.1560.10">
    <property type="entry name" value="ABC transporter type 1, transmembrane domain"/>
    <property type="match status" value="2"/>
</dbReference>
<evidence type="ECO:0000256" key="1">
    <source>
        <dbReference type="ARBA" id="ARBA00004141"/>
    </source>
</evidence>
<proteinExistence type="predicted"/>
<evidence type="ECO:0000256" key="11">
    <source>
        <dbReference type="SAM" id="Phobius"/>
    </source>
</evidence>
<evidence type="ECO:0000313" key="15">
    <source>
        <dbReference type="Proteomes" id="UP001234989"/>
    </source>
</evidence>
<dbReference type="PROSITE" id="PS50929">
    <property type="entry name" value="ABC_TM1F"/>
    <property type="match status" value="1"/>
</dbReference>
<evidence type="ECO:0000256" key="3">
    <source>
        <dbReference type="ARBA" id="ARBA00022692"/>
    </source>
</evidence>
<dbReference type="Proteomes" id="UP001234989">
    <property type="component" value="Chromosome 7"/>
</dbReference>
<dbReference type="SMART" id="SM00382">
    <property type="entry name" value="AAA"/>
    <property type="match status" value="1"/>
</dbReference>
<dbReference type="SUPFAM" id="SSF90123">
    <property type="entry name" value="ABC transporter transmembrane region"/>
    <property type="match status" value="1"/>
</dbReference>
<name>A0AAF0RAG3_SOLVR</name>
<dbReference type="GO" id="GO:0016887">
    <property type="term" value="F:ATP hydrolysis activity"/>
    <property type="evidence" value="ECO:0007669"/>
    <property type="project" value="InterPro"/>
</dbReference>
<dbReference type="AlphaFoldDB" id="A0AAF0RAG3"/>
<evidence type="ECO:0000256" key="2">
    <source>
        <dbReference type="ARBA" id="ARBA00022448"/>
    </source>
</evidence>
<gene>
    <name evidence="14" type="ORF">MTR67_030530</name>
</gene>
<dbReference type="GO" id="GO:0140359">
    <property type="term" value="F:ABC-type transporter activity"/>
    <property type="evidence" value="ECO:0007669"/>
    <property type="project" value="InterPro"/>
</dbReference>